<evidence type="ECO:0000256" key="3">
    <source>
        <dbReference type="PROSITE-ProRule" id="PRU00332"/>
    </source>
</evidence>
<dbReference type="GO" id="GO:0003729">
    <property type="term" value="F:mRNA binding"/>
    <property type="evidence" value="ECO:0007669"/>
    <property type="project" value="TreeGrafter"/>
</dbReference>
<evidence type="ECO:0000256" key="1">
    <source>
        <dbReference type="ARBA" id="ARBA00022553"/>
    </source>
</evidence>
<dbReference type="PROSITE" id="PS50961">
    <property type="entry name" value="HTH_LA"/>
    <property type="match status" value="1"/>
</dbReference>
<dbReference type="CDD" id="cd07323">
    <property type="entry name" value="LAM"/>
    <property type="match status" value="1"/>
</dbReference>
<dbReference type="EMBL" id="CAUJNA010001845">
    <property type="protein sequence ID" value="CAJ1389266.1"/>
    <property type="molecule type" value="Genomic_DNA"/>
</dbReference>
<protein>
    <recommendedName>
        <fullName evidence="5">HTH La-type RNA-binding domain-containing protein</fullName>
    </recommendedName>
</protein>
<accession>A0AA36N3I0</accession>
<keyword evidence="1" id="KW-0597">Phosphoprotein</keyword>
<reference evidence="6" key="1">
    <citation type="submission" date="2023-08" db="EMBL/GenBank/DDBJ databases">
        <authorList>
            <person name="Chen Y."/>
            <person name="Shah S."/>
            <person name="Dougan E. K."/>
            <person name="Thang M."/>
            <person name="Chan C."/>
        </authorList>
    </citation>
    <scope>NUCLEOTIDE SEQUENCE</scope>
</reference>
<dbReference type="InterPro" id="IPR006630">
    <property type="entry name" value="La_HTH"/>
</dbReference>
<proteinExistence type="predicted"/>
<gene>
    <name evidence="6" type="ORF">EVOR1521_LOCUS14925</name>
</gene>
<sequence length="316" mass="34827">MEAETPGPDRARNKSVDEEIQEALESILSKKNLVKDQFLASKMNPQMYIPISVLLLHPRLQALAATPEQVVAAAAKSKRLGVDDQKSMVRPVLKSKRNVVILRDLPDDSTEAEIMALLRSGPYGENVVSVKPEVNNTWFLKFNVDDGAQDVVLWLRSQSFKGKPVNAAIKSEHFLRSFFPVNQSMGFMPPGLPPMDEGPGFGGKGGFDLMPPPGMQSMGMGPEAPMMESLPMQFGLQCPGFWKPWGSRHRPAPLDISEEPVGKGKSKGKEEGKGKGKGKVAKSGKWNSPEEPPGYRAKGRMAWHEEPNVWEVSRDQ</sequence>
<dbReference type="SMART" id="SM00715">
    <property type="entry name" value="LA"/>
    <property type="match status" value="1"/>
</dbReference>
<dbReference type="GO" id="GO:0005634">
    <property type="term" value="C:nucleus"/>
    <property type="evidence" value="ECO:0007669"/>
    <property type="project" value="TreeGrafter"/>
</dbReference>
<feature type="non-terminal residue" evidence="6">
    <location>
        <position position="1"/>
    </location>
</feature>
<keyword evidence="7" id="KW-1185">Reference proteome</keyword>
<evidence type="ECO:0000313" key="6">
    <source>
        <dbReference type="EMBL" id="CAJ1389266.1"/>
    </source>
</evidence>
<dbReference type="Proteomes" id="UP001178507">
    <property type="component" value="Unassembled WGS sequence"/>
</dbReference>
<dbReference type="PANTHER" id="PTHR22792">
    <property type="entry name" value="LUPUS LA PROTEIN-RELATED"/>
    <property type="match status" value="1"/>
</dbReference>
<evidence type="ECO:0000313" key="7">
    <source>
        <dbReference type="Proteomes" id="UP001178507"/>
    </source>
</evidence>
<dbReference type="InterPro" id="IPR058699">
    <property type="entry name" value="RRM_LARP4/4B"/>
</dbReference>
<dbReference type="Gene3D" id="1.10.10.10">
    <property type="entry name" value="Winged helix-like DNA-binding domain superfamily/Winged helix DNA-binding domain"/>
    <property type="match status" value="1"/>
</dbReference>
<dbReference type="PANTHER" id="PTHR22792:SF140">
    <property type="entry name" value="ACHILLES, ISOFORM A"/>
    <property type="match status" value="1"/>
</dbReference>
<organism evidence="6 7">
    <name type="scientific">Effrenium voratum</name>
    <dbReference type="NCBI Taxonomy" id="2562239"/>
    <lineage>
        <taxon>Eukaryota</taxon>
        <taxon>Sar</taxon>
        <taxon>Alveolata</taxon>
        <taxon>Dinophyceae</taxon>
        <taxon>Suessiales</taxon>
        <taxon>Symbiodiniaceae</taxon>
        <taxon>Effrenium</taxon>
    </lineage>
</organism>
<feature type="region of interest" description="Disordered" evidence="4">
    <location>
        <begin position="252"/>
        <end position="316"/>
    </location>
</feature>
<evidence type="ECO:0000256" key="4">
    <source>
        <dbReference type="SAM" id="MobiDB-lite"/>
    </source>
</evidence>
<feature type="compositionally biased region" description="Basic and acidic residues" evidence="4">
    <location>
        <begin position="302"/>
        <end position="316"/>
    </location>
</feature>
<name>A0AA36N3I0_9DINO</name>
<dbReference type="InterPro" id="IPR036390">
    <property type="entry name" value="WH_DNA-bd_sf"/>
</dbReference>
<evidence type="ECO:0000256" key="2">
    <source>
        <dbReference type="ARBA" id="ARBA00022884"/>
    </source>
</evidence>
<dbReference type="InterPro" id="IPR045180">
    <property type="entry name" value="La_dom_prot"/>
</dbReference>
<keyword evidence="2 3" id="KW-0694">RNA-binding</keyword>
<dbReference type="InterPro" id="IPR036388">
    <property type="entry name" value="WH-like_DNA-bd_sf"/>
</dbReference>
<comment type="caution">
    <text evidence="6">The sequence shown here is derived from an EMBL/GenBank/DDBJ whole genome shotgun (WGS) entry which is preliminary data.</text>
</comment>
<evidence type="ECO:0000259" key="5">
    <source>
        <dbReference type="PROSITE" id="PS50961"/>
    </source>
</evidence>
<dbReference type="SUPFAM" id="SSF46785">
    <property type="entry name" value="Winged helix' DNA-binding domain"/>
    <property type="match status" value="1"/>
</dbReference>
<dbReference type="AlphaFoldDB" id="A0AA36N3I0"/>
<dbReference type="Pfam" id="PF26088">
    <property type="entry name" value="RRM_LARP4"/>
    <property type="match status" value="1"/>
</dbReference>
<feature type="domain" description="HTH La-type RNA-binding" evidence="5">
    <location>
        <begin position="10"/>
        <end position="99"/>
    </location>
</feature>